<dbReference type="InterPro" id="IPR035644">
    <property type="entry name" value="MraZ_C"/>
</dbReference>
<comment type="subcellular location">
    <subcellularLocation>
        <location evidence="7">Cytoplasm</location>
        <location evidence="7">Nucleoid</location>
    </subcellularLocation>
</comment>
<dbReference type="CDD" id="cd16321">
    <property type="entry name" value="MraZ_C"/>
    <property type="match status" value="1"/>
</dbReference>
<keyword evidence="4 7" id="KW-0805">Transcription regulation</keyword>
<dbReference type="eggNOG" id="COG2001">
    <property type="taxonomic scope" value="Bacteria"/>
</dbReference>
<dbReference type="HAMAP" id="MF_01008">
    <property type="entry name" value="MraZ"/>
    <property type="match status" value="1"/>
</dbReference>
<dbReference type="PANTHER" id="PTHR34701:SF1">
    <property type="entry name" value="TRANSCRIPTIONAL REGULATOR MRAZ"/>
    <property type="match status" value="1"/>
</dbReference>
<dbReference type="OrthoDB" id="9807753at2"/>
<name>M1NKA7_DESSD</name>
<proteinExistence type="inferred from homology"/>
<dbReference type="EMBL" id="CP003985">
    <property type="protein sequence ID" value="AGF80009.1"/>
    <property type="molecule type" value="Genomic_DNA"/>
</dbReference>
<evidence type="ECO:0000256" key="2">
    <source>
        <dbReference type="ARBA" id="ARBA00022490"/>
    </source>
</evidence>
<evidence type="ECO:0000256" key="6">
    <source>
        <dbReference type="ARBA" id="ARBA00023163"/>
    </source>
</evidence>
<evidence type="ECO:0000256" key="4">
    <source>
        <dbReference type="ARBA" id="ARBA00023015"/>
    </source>
</evidence>
<evidence type="ECO:0000313" key="11">
    <source>
        <dbReference type="Proteomes" id="UP000011721"/>
    </source>
</evidence>
<dbReference type="GO" id="GO:2000143">
    <property type="term" value="P:negative regulation of DNA-templated transcription initiation"/>
    <property type="evidence" value="ECO:0007669"/>
    <property type="project" value="TreeGrafter"/>
</dbReference>
<sequence>MSSGKTIKSRFRSKSEHSLDNKGRLNFPSRFRDVLAQYGSGMLMVVPWKAHLRAYPVSEWEIIEDKLLDQKEQPQMGSYIRWVLSGVTECNLDKQGRILLPAALRAELRIGTDLVLTGMRDWVEIWDKDAWEIEIKGTLENFDSFDDGLSKLGIL</sequence>
<evidence type="ECO:0000256" key="8">
    <source>
        <dbReference type="SAM" id="MobiDB-lite"/>
    </source>
</evidence>
<organism evidence="10 11">
    <name type="scientific">Desulfocapsa sulfexigens (strain DSM 10523 / SB164P1)</name>
    <dbReference type="NCBI Taxonomy" id="1167006"/>
    <lineage>
        <taxon>Bacteria</taxon>
        <taxon>Pseudomonadati</taxon>
        <taxon>Thermodesulfobacteriota</taxon>
        <taxon>Desulfobulbia</taxon>
        <taxon>Desulfobulbales</taxon>
        <taxon>Desulfocapsaceae</taxon>
        <taxon>Desulfocapsa</taxon>
    </lineage>
</organism>
<evidence type="ECO:0000259" key="9">
    <source>
        <dbReference type="PROSITE" id="PS51740"/>
    </source>
</evidence>
<evidence type="ECO:0000313" key="10">
    <source>
        <dbReference type="EMBL" id="AGF80009.1"/>
    </source>
</evidence>
<dbReference type="PROSITE" id="PS51740">
    <property type="entry name" value="SPOVT_ABRB"/>
    <property type="match status" value="2"/>
</dbReference>
<accession>M1NKA7</accession>
<keyword evidence="5 7" id="KW-0238">DNA-binding</keyword>
<evidence type="ECO:0000256" key="1">
    <source>
        <dbReference type="ARBA" id="ARBA00013860"/>
    </source>
</evidence>
<evidence type="ECO:0000256" key="5">
    <source>
        <dbReference type="ARBA" id="ARBA00023125"/>
    </source>
</evidence>
<evidence type="ECO:0000256" key="7">
    <source>
        <dbReference type="HAMAP-Rule" id="MF_01008"/>
    </source>
</evidence>
<dbReference type="KEGG" id="dsf:UWK_03493"/>
<comment type="similarity">
    <text evidence="7">Belongs to the MraZ family.</text>
</comment>
<dbReference type="GO" id="GO:0000976">
    <property type="term" value="F:transcription cis-regulatory region binding"/>
    <property type="evidence" value="ECO:0007669"/>
    <property type="project" value="TreeGrafter"/>
</dbReference>
<dbReference type="InterPro" id="IPR038619">
    <property type="entry name" value="MraZ_sf"/>
</dbReference>
<dbReference type="GO" id="GO:0005737">
    <property type="term" value="C:cytoplasm"/>
    <property type="evidence" value="ECO:0007669"/>
    <property type="project" value="UniProtKB-UniRule"/>
</dbReference>
<dbReference type="Proteomes" id="UP000011721">
    <property type="component" value="Chromosome"/>
</dbReference>
<dbReference type="GO" id="GO:0009295">
    <property type="term" value="C:nucleoid"/>
    <property type="evidence" value="ECO:0007669"/>
    <property type="project" value="UniProtKB-SubCell"/>
</dbReference>
<dbReference type="InterPro" id="IPR003444">
    <property type="entry name" value="MraZ"/>
</dbReference>
<keyword evidence="6 7" id="KW-0804">Transcription</keyword>
<dbReference type="HOGENOM" id="CLU_107907_0_0_7"/>
<gene>
    <name evidence="7" type="primary">mraZ</name>
    <name evidence="10" type="ordered locus">UWK_03493</name>
</gene>
<keyword evidence="3" id="KW-0677">Repeat</keyword>
<feature type="domain" description="SpoVT-AbrB" evidence="9">
    <location>
        <begin position="87"/>
        <end position="130"/>
    </location>
</feature>
<dbReference type="AlphaFoldDB" id="M1NKA7"/>
<feature type="region of interest" description="Disordered" evidence="8">
    <location>
        <begin position="1"/>
        <end position="20"/>
    </location>
</feature>
<feature type="domain" description="SpoVT-AbrB" evidence="9">
    <location>
        <begin position="14"/>
        <end position="59"/>
    </location>
</feature>
<dbReference type="InterPro" id="IPR035642">
    <property type="entry name" value="MraZ_N"/>
</dbReference>
<evidence type="ECO:0000256" key="3">
    <source>
        <dbReference type="ARBA" id="ARBA00022737"/>
    </source>
</evidence>
<dbReference type="InterPro" id="IPR037914">
    <property type="entry name" value="SpoVT-AbrB_sf"/>
</dbReference>
<protein>
    <recommendedName>
        <fullName evidence="1 7">Transcriptional regulator MraZ</fullName>
    </recommendedName>
</protein>
<dbReference type="PANTHER" id="PTHR34701">
    <property type="entry name" value="TRANSCRIPTIONAL REGULATOR MRAZ"/>
    <property type="match status" value="1"/>
</dbReference>
<dbReference type="STRING" id="1167006.UWK_03493"/>
<reference evidence="11" key="1">
    <citation type="journal article" date="2013" name="Stand. Genomic Sci.">
        <title>Complete genome sequence of Desulfocapsa sulfexigens, a marine deltaproteobacterium specialized in disproportionating inorganic sulfur compounds.</title>
        <authorList>
            <person name="Finster K.W."/>
            <person name="Kjeldsen K.U."/>
            <person name="Kube M."/>
            <person name="Reinhardt R."/>
            <person name="Mussmann M."/>
            <person name="Amann R."/>
            <person name="Schreiber L."/>
        </authorList>
    </citation>
    <scope>NUCLEOTIDE SEQUENCE [LARGE SCALE GENOMIC DNA]</scope>
    <source>
        <strain evidence="11">DSM 10523 / SB164P1</strain>
    </source>
</reference>
<dbReference type="Pfam" id="PF02381">
    <property type="entry name" value="MraZ"/>
    <property type="match status" value="2"/>
</dbReference>
<dbReference type="Gene3D" id="3.40.1550.20">
    <property type="entry name" value="Transcriptional regulator MraZ domain"/>
    <property type="match status" value="1"/>
</dbReference>
<dbReference type="PATRIC" id="fig|1167006.5.peg.3756"/>
<dbReference type="CDD" id="cd16320">
    <property type="entry name" value="MraZ_N"/>
    <property type="match status" value="1"/>
</dbReference>
<comment type="subunit">
    <text evidence="7">Forms oligomers.</text>
</comment>
<dbReference type="InterPro" id="IPR007159">
    <property type="entry name" value="SpoVT-AbrB_dom"/>
</dbReference>
<dbReference type="GO" id="GO:0003700">
    <property type="term" value="F:DNA-binding transcription factor activity"/>
    <property type="evidence" value="ECO:0007669"/>
    <property type="project" value="UniProtKB-UniRule"/>
</dbReference>
<keyword evidence="11" id="KW-1185">Reference proteome</keyword>
<dbReference type="RefSeq" id="WP_015405691.1">
    <property type="nucleotide sequence ID" value="NC_020304.1"/>
</dbReference>
<dbReference type="SUPFAM" id="SSF89447">
    <property type="entry name" value="AbrB/MazE/MraZ-like"/>
    <property type="match status" value="1"/>
</dbReference>
<dbReference type="InterPro" id="IPR020603">
    <property type="entry name" value="MraZ_dom"/>
</dbReference>
<keyword evidence="2 7" id="KW-0963">Cytoplasm</keyword>